<dbReference type="Proteomes" id="UP000244810">
    <property type="component" value="Unassembled WGS sequence"/>
</dbReference>
<dbReference type="Gene3D" id="2.40.50.100">
    <property type="match status" value="1"/>
</dbReference>
<keyword evidence="7" id="KW-1185">Reference proteome</keyword>
<dbReference type="OrthoDB" id="7422354at2"/>
<evidence type="ECO:0000313" key="7">
    <source>
        <dbReference type="Proteomes" id="UP000244810"/>
    </source>
</evidence>
<evidence type="ECO:0000256" key="1">
    <source>
        <dbReference type="ARBA" id="ARBA00009477"/>
    </source>
</evidence>
<feature type="coiled-coil region" evidence="2">
    <location>
        <begin position="97"/>
        <end position="131"/>
    </location>
</feature>
<organism evidence="6 7">
    <name type="scientific">Pararhodobacter aggregans</name>
    <dbReference type="NCBI Taxonomy" id="404875"/>
    <lineage>
        <taxon>Bacteria</taxon>
        <taxon>Pseudomonadati</taxon>
        <taxon>Pseudomonadota</taxon>
        <taxon>Alphaproteobacteria</taxon>
        <taxon>Rhodobacterales</taxon>
        <taxon>Paracoccaceae</taxon>
        <taxon>Pararhodobacter</taxon>
    </lineage>
</organism>
<feature type="signal peptide" evidence="3">
    <location>
        <begin position="1"/>
        <end position="24"/>
    </location>
</feature>
<dbReference type="RefSeq" id="WP_107749846.1">
    <property type="nucleotide sequence ID" value="NZ_QBKF01000001.1"/>
</dbReference>
<accession>A0A2T7UXD6</accession>
<keyword evidence="2" id="KW-0175">Coiled coil</keyword>
<dbReference type="Gene3D" id="2.40.30.170">
    <property type="match status" value="1"/>
</dbReference>
<sequence>MPRPPLSTAGLWLALALTTAPALADEATPAVTVAAASIQPLMQVVPVSGSLVARNEVLVFPHSGGFAITELAAEVGDSVTAGETVARLDDRTLRLRVTQAEAVLANARAGLAQAESQVNATSAQLRQANQVQERLRSLRASGTATQSALDEAETAQLGAAASAQSALDGVQAARAALQQAQASLDVAQLDYANARITSPVAGVVSARNGQIGAIASTGGEPIYRIIEEGTVEAVAEVIETELVLLSPGDPASLQIAGLPPVTGQVRLVAPTVSATTRLGEVRIALEGREGLRPGLYVGGQIIAEDRQGLAVPVSAVLRDARGAYVLRLGEGDTLERRGVETGIAWDGWQEVTSGLAEGDEVVSRAGAFFGEGDVVRPIRAEGQSGTETTTSTGADQ</sequence>
<dbReference type="PANTHER" id="PTHR30469:SF15">
    <property type="entry name" value="HLYD FAMILY OF SECRETION PROTEINS"/>
    <property type="match status" value="1"/>
</dbReference>
<dbReference type="GO" id="GO:1990281">
    <property type="term" value="C:efflux pump complex"/>
    <property type="evidence" value="ECO:0007669"/>
    <property type="project" value="TreeGrafter"/>
</dbReference>
<proteinExistence type="inferred from homology"/>
<reference evidence="6 7" key="1">
    <citation type="journal article" date="2011" name="Syst. Appl. Microbiol.">
        <title>Defluviimonas denitrificans gen. nov., sp. nov., and Pararhodobacter aggregans gen. nov., sp. nov., non-phototrophic Rhodobacteraceae from the biofilter of a marine aquaculture.</title>
        <authorList>
            <person name="Foesel B.U."/>
            <person name="Drake H.L."/>
            <person name="Schramm A."/>
        </authorList>
    </citation>
    <scope>NUCLEOTIDE SEQUENCE [LARGE SCALE GENOMIC DNA]</scope>
    <source>
        <strain evidence="6 7">D1-19</strain>
    </source>
</reference>
<dbReference type="Gene3D" id="2.40.420.20">
    <property type="match status" value="1"/>
</dbReference>
<feature type="chain" id="PRO_5015564371" evidence="3">
    <location>
        <begin position="25"/>
        <end position="396"/>
    </location>
</feature>
<dbReference type="Pfam" id="PF25967">
    <property type="entry name" value="RND-MFP_C"/>
    <property type="match status" value="1"/>
</dbReference>
<dbReference type="NCBIfam" id="TIGR01730">
    <property type="entry name" value="RND_mfp"/>
    <property type="match status" value="1"/>
</dbReference>
<dbReference type="Gene3D" id="1.10.287.470">
    <property type="entry name" value="Helix hairpin bin"/>
    <property type="match status" value="1"/>
</dbReference>
<dbReference type="AlphaFoldDB" id="A0A2T7UXD6"/>
<comment type="similarity">
    <text evidence="1">Belongs to the membrane fusion protein (MFP) (TC 8.A.1) family.</text>
</comment>
<feature type="domain" description="CusB-like beta-barrel" evidence="4">
    <location>
        <begin position="234"/>
        <end position="301"/>
    </location>
</feature>
<dbReference type="GO" id="GO:0015562">
    <property type="term" value="F:efflux transmembrane transporter activity"/>
    <property type="evidence" value="ECO:0007669"/>
    <property type="project" value="TreeGrafter"/>
</dbReference>
<dbReference type="Pfam" id="PF25954">
    <property type="entry name" value="Beta-barrel_RND_2"/>
    <property type="match status" value="1"/>
</dbReference>
<evidence type="ECO:0000313" key="6">
    <source>
        <dbReference type="EMBL" id="PVE49342.1"/>
    </source>
</evidence>
<feature type="coiled-coil region" evidence="2">
    <location>
        <begin position="170"/>
        <end position="197"/>
    </location>
</feature>
<name>A0A2T7UXD6_9RHOB</name>
<dbReference type="PANTHER" id="PTHR30469">
    <property type="entry name" value="MULTIDRUG RESISTANCE PROTEIN MDTA"/>
    <property type="match status" value="1"/>
</dbReference>
<comment type="caution">
    <text evidence="6">The sequence shown here is derived from an EMBL/GenBank/DDBJ whole genome shotgun (WGS) entry which is preliminary data.</text>
</comment>
<dbReference type="SUPFAM" id="SSF111369">
    <property type="entry name" value="HlyD-like secretion proteins"/>
    <property type="match status" value="1"/>
</dbReference>
<dbReference type="InterPro" id="IPR058792">
    <property type="entry name" value="Beta-barrel_RND_2"/>
</dbReference>
<evidence type="ECO:0000259" key="5">
    <source>
        <dbReference type="Pfam" id="PF25967"/>
    </source>
</evidence>
<dbReference type="InterPro" id="IPR006143">
    <property type="entry name" value="RND_pump_MFP"/>
</dbReference>
<gene>
    <name evidence="6" type="ORF">DDE23_02760</name>
</gene>
<protein>
    <submittedName>
        <fullName evidence="6">Efflux RND transporter periplasmic adaptor subunit</fullName>
    </submittedName>
</protein>
<keyword evidence="3" id="KW-0732">Signal</keyword>
<dbReference type="InterPro" id="IPR058627">
    <property type="entry name" value="MdtA-like_C"/>
</dbReference>
<dbReference type="EMBL" id="QDDR01000001">
    <property type="protein sequence ID" value="PVE49342.1"/>
    <property type="molecule type" value="Genomic_DNA"/>
</dbReference>
<evidence type="ECO:0000256" key="3">
    <source>
        <dbReference type="SAM" id="SignalP"/>
    </source>
</evidence>
<evidence type="ECO:0000259" key="4">
    <source>
        <dbReference type="Pfam" id="PF25954"/>
    </source>
</evidence>
<evidence type="ECO:0000256" key="2">
    <source>
        <dbReference type="SAM" id="Coils"/>
    </source>
</evidence>
<feature type="domain" description="Multidrug resistance protein MdtA-like C-terminal permuted SH3" evidence="5">
    <location>
        <begin position="309"/>
        <end position="362"/>
    </location>
</feature>